<organism evidence="1 2">
    <name type="scientific">Aspergillus wentii DTO 134E9</name>
    <dbReference type="NCBI Taxonomy" id="1073089"/>
    <lineage>
        <taxon>Eukaryota</taxon>
        <taxon>Fungi</taxon>
        <taxon>Dikarya</taxon>
        <taxon>Ascomycota</taxon>
        <taxon>Pezizomycotina</taxon>
        <taxon>Eurotiomycetes</taxon>
        <taxon>Eurotiomycetidae</taxon>
        <taxon>Eurotiales</taxon>
        <taxon>Aspergillaceae</taxon>
        <taxon>Aspergillus</taxon>
        <taxon>Aspergillus subgen. Cremei</taxon>
    </lineage>
</organism>
<proteinExistence type="predicted"/>
<evidence type="ECO:0000313" key="2">
    <source>
        <dbReference type="Proteomes" id="UP000184383"/>
    </source>
</evidence>
<dbReference type="Proteomes" id="UP000184383">
    <property type="component" value="Unassembled WGS sequence"/>
</dbReference>
<name>A0A1L9R7G1_ASPWE</name>
<sequence length="91" mass="10311">MRGVGWKSIRFSHMREYLNNIPLRNIPVKQLGSGRIIFLTRIAIFTTYTALLCNHVMAPMAPNNAVSFCVDHSQLSGEVFLNNRSNKICCL</sequence>
<dbReference type="AlphaFoldDB" id="A0A1L9R7G1"/>
<evidence type="ECO:0000313" key="1">
    <source>
        <dbReference type="EMBL" id="OJJ30834.1"/>
    </source>
</evidence>
<dbReference type="VEuPathDB" id="FungiDB:ASPWEDRAFT_672729"/>
<accession>A0A1L9R7G1</accession>
<protein>
    <submittedName>
        <fullName evidence="1">Uncharacterized protein</fullName>
    </submittedName>
</protein>
<keyword evidence="2" id="KW-1185">Reference proteome</keyword>
<dbReference type="GeneID" id="63754744"/>
<reference evidence="2" key="1">
    <citation type="journal article" date="2017" name="Genome Biol.">
        <title>Comparative genomics reveals high biological diversity and specific adaptations in the industrially and medically important fungal genus Aspergillus.</title>
        <authorList>
            <person name="de Vries R.P."/>
            <person name="Riley R."/>
            <person name="Wiebenga A."/>
            <person name="Aguilar-Osorio G."/>
            <person name="Amillis S."/>
            <person name="Uchima C.A."/>
            <person name="Anderluh G."/>
            <person name="Asadollahi M."/>
            <person name="Askin M."/>
            <person name="Barry K."/>
            <person name="Battaglia E."/>
            <person name="Bayram O."/>
            <person name="Benocci T."/>
            <person name="Braus-Stromeyer S.A."/>
            <person name="Caldana C."/>
            <person name="Canovas D."/>
            <person name="Cerqueira G.C."/>
            <person name="Chen F."/>
            <person name="Chen W."/>
            <person name="Choi C."/>
            <person name="Clum A."/>
            <person name="Dos Santos R.A."/>
            <person name="Damasio A.R."/>
            <person name="Diallinas G."/>
            <person name="Emri T."/>
            <person name="Fekete E."/>
            <person name="Flipphi M."/>
            <person name="Freyberg S."/>
            <person name="Gallo A."/>
            <person name="Gournas C."/>
            <person name="Habgood R."/>
            <person name="Hainaut M."/>
            <person name="Harispe M.L."/>
            <person name="Henrissat B."/>
            <person name="Hilden K.S."/>
            <person name="Hope R."/>
            <person name="Hossain A."/>
            <person name="Karabika E."/>
            <person name="Karaffa L."/>
            <person name="Karanyi Z."/>
            <person name="Krasevec N."/>
            <person name="Kuo A."/>
            <person name="Kusch H."/>
            <person name="LaButti K."/>
            <person name="Lagendijk E.L."/>
            <person name="Lapidus A."/>
            <person name="Levasseur A."/>
            <person name="Lindquist E."/>
            <person name="Lipzen A."/>
            <person name="Logrieco A.F."/>
            <person name="MacCabe A."/>
            <person name="Maekelae M.R."/>
            <person name="Malavazi I."/>
            <person name="Melin P."/>
            <person name="Meyer V."/>
            <person name="Mielnichuk N."/>
            <person name="Miskei M."/>
            <person name="Molnar A.P."/>
            <person name="Mule G."/>
            <person name="Ngan C.Y."/>
            <person name="Orejas M."/>
            <person name="Orosz E."/>
            <person name="Ouedraogo J.P."/>
            <person name="Overkamp K.M."/>
            <person name="Park H.-S."/>
            <person name="Perrone G."/>
            <person name="Piumi F."/>
            <person name="Punt P.J."/>
            <person name="Ram A.F."/>
            <person name="Ramon A."/>
            <person name="Rauscher S."/>
            <person name="Record E."/>
            <person name="Riano-Pachon D.M."/>
            <person name="Robert V."/>
            <person name="Roehrig J."/>
            <person name="Ruller R."/>
            <person name="Salamov A."/>
            <person name="Salih N.S."/>
            <person name="Samson R.A."/>
            <person name="Sandor E."/>
            <person name="Sanguinetti M."/>
            <person name="Schuetze T."/>
            <person name="Sepcic K."/>
            <person name="Shelest E."/>
            <person name="Sherlock G."/>
            <person name="Sophianopoulou V."/>
            <person name="Squina F.M."/>
            <person name="Sun H."/>
            <person name="Susca A."/>
            <person name="Todd R.B."/>
            <person name="Tsang A."/>
            <person name="Unkles S.E."/>
            <person name="van de Wiele N."/>
            <person name="van Rossen-Uffink D."/>
            <person name="Oliveira J.V."/>
            <person name="Vesth T.C."/>
            <person name="Visser J."/>
            <person name="Yu J.-H."/>
            <person name="Zhou M."/>
            <person name="Andersen M.R."/>
            <person name="Archer D.B."/>
            <person name="Baker S.E."/>
            <person name="Benoit I."/>
            <person name="Brakhage A.A."/>
            <person name="Braus G.H."/>
            <person name="Fischer R."/>
            <person name="Frisvad J.C."/>
            <person name="Goldman G.H."/>
            <person name="Houbraken J."/>
            <person name="Oakley B."/>
            <person name="Pocsi I."/>
            <person name="Scazzocchio C."/>
            <person name="Seiboth B."/>
            <person name="vanKuyk P.A."/>
            <person name="Wortman J."/>
            <person name="Dyer P.S."/>
            <person name="Grigoriev I.V."/>
        </authorList>
    </citation>
    <scope>NUCLEOTIDE SEQUENCE [LARGE SCALE GENOMIC DNA]</scope>
    <source>
        <strain evidence="2">DTO 134E9</strain>
    </source>
</reference>
<dbReference type="RefSeq" id="XP_040684511.1">
    <property type="nucleotide sequence ID" value="XM_040838896.1"/>
</dbReference>
<gene>
    <name evidence="1" type="ORF">ASPWEDRAFT_672729</name>
</gene>
<dbReference type="EMBL" id="KV878216">
    <property type="protein sequence ID" value="OJJ30834.1"/>
    <property type="molecule type" value="Genomic_DNA"/>
</dbReference>